<sequence length="395" mass="44662">MRIAINGVGIAGPTLAWWLKRFGYEPVLFEKASELRKGGYIVDFWGSGYDIVEKMGILPDLESKSYNINTLKCFNGKGKNSSNIDMEAMSKETFGRFLSLKRSDISEVIYNACGNMDVRFGCYISSIEKAKDGVIAHLSNGKKEKFDLIVGADGLHSQIRTLAFKNSSYEEFDLDTYVVALTLSDYEPREENAYVVSIDSKKQVAKAAIEDNKTLFLFTFRSELVEKIPTSLEERKEVLRSVFKDMEWEVPNILERLDDAEDVYFDKVCQIRMESWSSDRVALIGDAAACPSLLAGQGSMFAIMEAYVLAGELYKAKGDYKVAFDNYELILKKFIENKQKAALTNLAFFAPRNNFHKYLASIFLKMTKVPILSKFIIGSMFKEDIKLPSYDIADS</sequence>
<dbReference type="RefSeq" id="WP_119331156.1">
    <property type="nucleotide sequence ID" value="NZ_JBHSJH010000003.1"/>
</dbReference>
<dbReference type="Pfam" id="PF01494">
    <property type="entry name" value="FAD_binding_3"/>
    <property type="match status" value="1"/>
</dbReference>
<dbReference type="PANTHER" id="PTHR46865">
    <property type="entry name" value="OXIDOREDUCTASE-RELATED"/>
    <property type="match status" value="1"/>
</dbReference>
<feature type="domain" description="FAD-binding" evidence="1">
    <location>
        <begin position="3"/>
        <end position="314"/>
    </location>
</feature>
<proteinExistence type="predicted"/>
<dbReference type="Gene3D" id="3.30.9.10">
    <property type="entry name" value="D-Amino Acid Oxidase, subunit A, domain 2"/>
    <property type="match status" value="1"/>
</dbReference>
<protein>
    <submittedName>
        <fullName evidence="2">FAD-binding domain</fullName>
    </submittedName>
</protein>
<name>A0ABV9TCV7_9GAMM</name>
<dbReference type="Proteomes" id="UP001595926">
    <property type="component" value="Unassembled WGS sequence"/>
</dbReference>
<dbReference type="InterPro" id="IPR036188">
    <property type="entry name" value="FAD/NAD-bd_sf"/>
</dbReference>
<dbReference type="PRINTS" id="PR00420">
    <property type="entry name" value="RNGMNOXGNASE"/>
</dbReference>
<organism evidence="2 3">
    <name type="scientific">Pseudofrancisella aestuarii</name>
    <dbReference type="NCBI Taxonomy" id="2670347"/>
    <lineage>
        <taxon>Bacteria</taxon>
        <taxon>Pseudomonadati</taxon>
        <taxon>Pseudomonadota</taxon>
        <taxon>Gammaproteobacteria</taxon>
        <taxon>Thiotrichales</taxon>
        <taxon>Francisellaceae</taxon>
        <taxon>Pseudofrancisella</taxon>
    </lineage>
</organism>
<dbReference type="PANTHER" id="PTHR46865:SF8">
    <property type="entry name" value="POSSIBLE OXIDOREDUCTASE"/>
    <property type="match status" value="1"/>
</dbReference>
<dbReference type="NCBIfam" id="NF005761">
    <property type="entry name" value="PRK07588.1"/>
    <property type="match status" value="1"/>
</dbReference>
<evidence type="ECO:0000259" key="1">
    <source>
        <dbReference type="Pfam" id="PF01494"/>
    </source>
</evidence>
<comment type="caution">
    <text evidence="2">The sequence shown here is derived from an EMBL/GenBank/DDBJ whole genome shotgun (WGS) entry which is preliminary data.</text>
</comment>
<dbReference type="Gene3D" id="3.50.50.60">
    <property type="entry name" value="FAD/NAD(P)-binding domain"/>
    <property type="match status" value="1"/>
</dbReference>
<dbReference type="SUPFAM" id="SSF51905">
    <property type="entry name" value="FAD/NAD(P)-binding domain"/>
    <property type="match status" value="1"/>
</dbReference>
<dbReference type="EMBL" id="JBHSJH010000003">
    <property type="protein sequence ID" value="MFC4892832.1"/>
    <property type="molecule type" value="Genomic_DNA"/>
</dbReference>
<dbReference type="InterPro" id="IPR051704">
    <property type="entry name" value="FAD_aromatic-hydroxylase"/>
</dbReference>
<keyword evidence="3" id="KW-1185">Reference proteome</keyword>
<dbReference type="InterPro" id="IPR002938">
    <property type="entry name" value="FAD-bd"/>
</dbReference>
<evidence type="ECO:0000313" key="2">
    <source>
        <dbReference type="EMBL" id="MFC4892832.1"/>
    </source>
</evidence>
<reference evidence="3" key="1">
    <citation type="journal article" date="2019" name="Int. J. Syst. Evol. Microbiol.">
        <title>The Global Catalogue of Microorganisms (GCM) 10K type strain sequencing project: providing services to taxonomists for standard genome sequencing and annotation.</title>
        <authorList>
            <consortium name="The Broad Institute Genomics Platform"/>
            <consortium name="The Broad Institute Genome Sequencing Center for Infectious Disease"/>
            <person name="Wu L."/>
            <person name="Ma J."/>
        </authorList>
    </citation>
    <scope>NUCLEOTIDE SEQUENCE [LARGE SCALE GENOMIC DNA]</scope>
    <source>
        <strain evidence="3">CGMCC 1.13718</strain>
    </source>
</reference>
<accession>A0ABV9TCV7</accession>
<gene>
    <name evidence="2" type="ORF">ACFPDQ_07180</name>
</gene>
<evidence type="ECO:0000313" key="3">
    <source>
        <dbReference type="Proteomes" id="UP001595926"/>
    </source>
</evidence>